<evidence type="ECO:0000313" key="2">
    <source>
        <dbReference type="EMBL" id="CAG8782016.1"/>
    </source>
</evidence>
<proteinExistence type="predicted"/>
<keyword evidence="1" id="KW-0472">Membrane</keyword>
<keyword evidence="1" id="KW-0812">Transmembrane</keyword>
<evidence type="ECO:0000256" key="1">
    <source>
        <dbReference type="SAM" id="Phobius"/>
    </source>
</evidence>
<feature type="transmembrane region" description="Helical" evidence="1">
    <location>
        <begin position="60"/>
        <end position="78"/>
    </location>
</feature>
<organism evidence="2 3">
    <name type="scientific">Gigaspora margarita</name>
    <dbReference type="NCBI Taxonomy" id="4874"/>
    <lineage>
        <taxon>Eukaryota</taxon>
        <taxon>Fungi</taxon>
        <taxon>Fungi incertae sedis</taxon>
        <taxon>Mucoromycota</taxon>
        <taxon>Glomeromycotina</taxon>
        <taxon>Glomeromycetes</taxon>
        <taxon>Diversisporales</taxon>
        <taxon>Gigasporaceae</taxon>
        <taxon>Gigaspora</taxon>
    </lineage>
</organism>
<reference evidence="2 3" key="1">
    <citation type="submission" date="2021-06" db="EMBL/GenBank/DDBJ databases">
        <authorList>
            <person name="Kallberg Y."/>
            <person name="Tangrot J."/>
            <person name="Rosling A."/>
        </authorList>
    </citation>
    <scope>NUCLEOTIDE SEQUENCE [LARGE SCALE GENOMIC DNA]</scope>
    <source>
        <strain evidence="2 3">120-4 pot B 10/14</strain>
    </source>
</reference>
<name>A0ABN7VMJ0_GIGMA</name>
<dbReference type="Proteomes" id="UP000789901">
    <property type="component" value="Unassembled WGS sequence"/>
</dbReference>
<keyword evidence="1" id="KW-1133">Transmembrane helix</keyword>
<protein>
    <submittedName>
        <fullName evidence="2">840_t:CDS:1</fullName>
    </submittedName>
</protein>
<keyword evidence="3" id="KW-1185">Reference proteome</keyword>
<accession>A0ABN7VMJ0</accession>
<gene>
    <name evidence="2" type="ORF">GMARGA_LOCUS19865</name>
</gene>
<sequence>MLTLTQQDLDTADLDYFYTYYVQSFGIALFENEQEDNLKAILPNQELTTCYTRTTRTNKAIYFFCAPLIISVVIYLYYKYYTKFISVQNNTYQLHKEFIQIAIGKKQNSKTIELINQIYQTSDNLPPFSIP</sequence>
<evidence type="ECO:0000313" key="3">
    <source>
        <dbReference type="Proteomes" id="UP000789901"/>
    </source>
</evidence>
<dbReference type="EMBL" id="CAJVQB010016920">
    <property type="protein sequence ID" value="CAG8782016.1"/>
    <property type="molecule type" value="Genomic_DNA"/>
</dbReference>
<comment type="caution">
    <text evidence="2">The sequence shown here is derived from an EMBL/GenBank/DDBJ whole genome shotgun (WGS) entry which is preliminary data.</text>
</comment>